<sequence>MKVAPPFLSLTPFPYPSSRRLSSNFTPPTRPVPAVRRQLAWVSLQGRIVGGEDATSAKRIGGGLGSKEAVAWDMFSPMHRVLVVAVIAVAAANAKKNRLIFQLKKSVEIRDQVLSEMQEKLDSLCEQVNYFKDKPDISSYNFELSGCGCRHCDHHQPLLKYNEEDLGAKEVGDDEMIKFERVNDVEQEERRMSNLSDWAPSVCSSTDVQWSTPVDQDVGKLQQECEEKDATIRELSYFLNSAESHNSKRISELEDIIRRKNMLITKLRKDMMVLEQKVIHLTRLRRPSSSKSTSSSKKLPVMSDNLIYDMDSTTSPSDDSDSSTKKKYQVPTLNNVNKEELRAPILSRQKPVAKSSEQPLRSVSPLKERSLNQQANSAVFPKSKSKESRSSSGGGKVRNGTSSNSTKSRVSGQLRRWA</sequence>
<comment type="caution">
    <text evidence="2">The sequence shown here is derived from an EMBL/GenBank/DDBJ whole genome shotgun (WGS) entry which is preliminary data.</text>
</comment>
<name>A0A2U1MDY9_ARTAN</name>
<dbReference type="EMBL" id="PKPP01005618">
    <property type="protein sequence ID" value="PWA59458.1"/>
    <property type="molecule type" value="Genomic_DNA"/>
</dbReference>
<dbReference type="STRING" id="35608.A0A2U1MDY9"/>
<gene>
    <name evidence="2" type="ORF">CTI12_AA391400</name>
</gene>
<proteinExistence type="predicted"/>
<feature type="compositionally biased region" description="Polar residues" evidence="1">
    <location>
        <begin position="399"/>
        <end position="411"/>
    </location>
</feature>
<evidence type="ECO:0000313" key="3">
    <source>
        <dbReference type="Proteomes" id="UP000245207"/>
    </source>
</evidence>
<evidence type="ECO:0000256" key="1">
    <source>
        <dbReference type="SAM" id="MobiDB-lite"/>
    </source>
</evidence>
<feature type="compositionally biased region" description="Low complexity" evidence="1">
    <location>
        <begin position="289"/>
        <end position="300"/>
    </location>
</feature>
<organism evidence="2 3">
    <name type="scientific">Artemisia annua</name>
    <name type="common">Sweet wormwood</name>
    <dbReference type="NCBI Taxonomy" id="35608"/>
    <lineage>
        <taxon>Eukaryota</taxon>
        <taxon>Viridiplantae</taxon>
        <taxon>Streptophyta</taxon>
        <taxon>Embryophyta</taxon>
        <taxon>Tracheophyta</taxon>
        <taxon>Spermatophyta</taxon>
        <taxon>Magnoliopsida</taxon>
        <taxon>eudicotyledons</taxon>
        <taxon>Gunneridae</taxon>
        <taxon>Pentapetalae</taxon>
        <taxon>asterids</taxon>
        <taxon>campanulids</taxon>
        <taxon>Asterales</taxon>
        <taxon>Asteraceae</taxon>
        <taxon>Asteroideae</taxon>
        <taxon>Anthemideae</taxon>
        <taxon>Artemisiinae</taxon>
        <taxon>Artemisia</taxon>
    </lineage>
</organism>
<dbReference type="PANTHER" id="PTHR35507:SF1">
    <property type="entry name" value="TMF_TATA_BD DOMAIN-CONTAINING PROTEIN"/>
    <property type="match status" value="1"/>
</dbReference>
<protein>
    <submittedName>
        <fullName evidence="2">Uncharacterized protein</fullName>
    </submittedName>
</protein>
<accession>A0A2U1MDY9</accession>
<reference evidence="2 3" key="1">
    <citation type="journal article" date="2018" name="Mol. Plant">
        <title>The genome of Artemisia annua provides insight into the evolution of Asteraceae family and artemisinin biosynthesis.</title>
        <authorList>
            <person name="Shen Q."/>
            <person name="Zhang L."/>
            <person name="Liao Z."/>
            <person name="Wang S."/>
            <person name="Yan T."/>
            <person name="Shi P."/>
            <person name="Liu M."/>
            <person name="Fu X."/>
            <person name="Pan Q."/>
            <person name="Wang Y."/>
            <person name="Lv Z."/>
            <person name="Lu X."/>
            <person name="Zhang F."/>
            <person name="Jiang W."/>
            <person name="Ma Y."/>
            <person name="Chen M."/>
            <person name="Hao X."/>
            <person name="Li L."/>
            <person name="Tang Y."/>
            <person name="Lv G."/>
            <person name="Zhou Y."/>
            <person name="Sun X."/>
            <person name="Brodelius P.E."/>
            <person name="Rose J.K.C."/>
            <person name="Tang K."/>
        </authorList>
    </citation>
    <scope>NUCLEOTIDE SEQUENCE [LARGE SCALE GENOMIC DNA]</scope>
    <source>
        <strain evidence="3">cv. Huhao1</strain>
        <tissue evidence="2">Leaf</tissue>
    </source>
</reference>
<dbReference type="AlphaFoldDB" id="A0A2U1MDY9"/>
<dbReference type="PANTHER" id="PTHR35507">
    <property type="entry name" value="OS09G0488600 PROTEIN"/>
    <property type="match status" value="1"/>
</dbReference>
<dbReference type="Proteomes" id="UP000245207">
    <property type="component" value="Unassembled WGS sequence"/>
</dbReference>
<evidence type="ECO:0000313" key="2">
    <source>
        <dbReference type="EMBL" id="PWA59458.1"/>
    </source>
</evidence>
<feature type="region of interest" description="Disordered" evidence="1">
    <location>
        <begin position="284"/>
        <end position="418"/>
    </location>
</feature>
<keyword evidence="3" id="KW-1185">Reference proteome</keyword>
<dbReference type="OrthoDB" id="1894403at2759"/>